<dbReference type="InterPro" id="IPR011009">
    <property type="entry name" value="Kinase-like_dom_sf"/>
</dbReference>
<dbReference type="Proteomes" id="UP000001937">
    <property type="component" value="Chromosome"/>
</dbReference>
<dbReference type="SUPFAM" id="SSF56112">
    <property type="entry name" value="Protein kinase-like (PK-like)"/>
    <property type="match status" value="1"/>
</dbReference>
<proteinExistence type="predicted"/>
<dbReference type="HOGENOM" id="CLU_982671_0_0_11"/>
<dbReference type="STRING" id="106370.Francci3_1771"/>
<dbReference type="Pfam" id="PF01636">
    <property type="entry name" value="APH"/>
    <property type="match status" value="1"/>
</dbReference>
<evidence type="ECO:0000313" key="3">
    <source>
        <dbReference type="Proteomes" id="UP000001937"/>
    </source>
</evidence>
<protein>
    <recommendedName>
        <fullName evidence="1">Aminoglycoside phosphotransferase domain-containing protein</fullName>
    </recommendedName>
</protein>
<accession>Q2JC45</accession>
<name>Q2JC45_FRACC</name>
<reference evidence="2 3" key="1">
    <citation type="journal article" date="2007" name="Genome Res.">
        <title>Genome characteristics of facultatively symbiotic Frankia sp. strains reflect host range and host plant biogeography.</title>
        <authorList>
            <person name="Normand P."/>
            <person name="Lapierre P."/>
            <person name="Tisa L.S."/>
            <person name="Gogarten J.P."/>
            <person name="Alloisio N."/>
            <person name="Bagnarol E."/>
            <person name="Bassi C.A."/>
            <person name="Berry A.M."/>
            <person name="Bickhart D.M."/>
            <person name="Choisne N."/>
            <person name="Couloux A."/>
            <person name="Cournoyer B."/>
            <person name="Cruveiller S."/>
            <person name="Daubin V."/>
            <person name="Demange N."/>
            <person name="Francino M.P."/>
            <person name="Goltsman E."/>
            <person name="Huang Y."/>
            <person name="Kopp O.R."/>
            <person name="Labarre L."/>
            <person name="Lapidus A."/>
            <person name="Lavire C."/>
            <person name="Marechal J."/>
            <person name="Martinez M."/>
            <person name="Mastronunzio J.E."/>
            <person name="Mullin B.C."/>
            <person name="Niemann J."/>
            <person name="Pujic P."/>
            <person name="Rawnsley T."/>
            <person name="Rouy Z."/>
            <person name="Schenowitz C."/>
            <person name="Sellstedt A."/>
            <person name="Tavares F."/>
            <person name="Tomkins J.P."/>
            <person name="Vallenet D."/>
            <person name="Valverde C."/>
            <person name="Wall L.G."/>
            <person name="Wang Y."/>
            <person name="Medigue C."/>
            <person name="Benson D.R."/>
        </authorList>
    </citation>
    <scope>NUCLEOTIDE SEQUENCE [LARGE SCALE GENOMIC DNA]</scope>
    <source>
        <strain evidence="3">DSM 45818 / CECT 9043 / CcI3</strain>
    </source>
</reference>
<dbReference type="AlphaFoldDB" id="Q2JC45"/>
<dbReference type="eggNOG" id="COG0510">
    <property type="taxonomic scope" value="Bacteria"/>
</dbReference>
<dbReference type="RefSeq" id="WP_011436209.1">
    <property type="nucleotide sequence ID" value="NZ_LRTJ01000075.1"/>
</dbReference>
<dbReference type="EMBL" id="CP000249">
    <property type="protein sequence ID" value="ABD11147.1"/>
    <property type="molecule type" value="Genomic_DNA"/>
</dbReference>
<feature type="domain" description="Aminoglycoside phosphotransferase" evidence="1">
    <location>
        <begin position="15"/>
        <end position="212"/>
    </location>
</feature>
<sequence length="273" mass="29377">MVAARAITDRGYTPNRRWVVELAGGRSVFVKQAVNEETGAWLRTEHAVYSSLGGSFLPESLGWDDDGATPMLVLENLSDGEWPPPWTPEAIEAVQTSLAELHRVPAPADLPAIEASPYCQQGWRLVAEDPGPFLSLGLCTHGWLDRALPALLGAADSQTLAGRSTLHLDVRSDNVFLRKGRAVLFDWNHAAIGNPEFDIAFWLPSLRAEGGPLPERVVADLDPAMAAHVAGFFAARAGQPPIPDAPGVRGIQLVQLRIALPWAARVLGLPALT</sequence>
<dbReference type="Gene3D" id="3.90.1200.10">
    <property type="match status" value="1"/>
</dbReference>
<organism evidence="2 3">
    <name type="scientific">Frankia casuarinae (strain DSM 45818 / CECT 9043 / HFP020203 / CcI3)</name>
    <dbReference type="NCBI Taxonomy" id="106370"/>
    <lineage>
        <taxon>Bacteria</taxon>
        <taxon>Bacillati</taxon>
        <taxon>Actinomycetota</taxon>
        <taxon>Actinomycetes</taxon>
        <taxon>Frankiales</taxon>
        <taxon>Frankiaceae</taxon>
        <taxon>Frankia</taxon>
    </lineage>
</organism>
<gene>
    <name evidence="2" type="ordered locus">Francci3_1771</name>
</gene>
<evidence type="ECO:0000259" key="1">
    <source>
        <dbReference type="Pfam" id="PF01636"/>
    </source>
</evidence>
<dbReference type="KEGG" id="fra:Francci3_1771"/>
<keyword evidence="3" id="KW-1185">Reference proteome</keyword>
<dbReference type="InterPro" id="IPR002575">
    <property type="entry name" value="Aminoglycoside_PTrfase"/>
</dbReference>
<evidence type="ECO:0000313" key="2">
    <source>
        <dbReference type="EMBL" id="ABD11147.1"/>
    </source>
</evidence>